<sequence>TLFLHVNSSPHVSWSSWISPIINKFVSLPRQDATLLTLYVSSSNSSSKSSYTSIS</sequence>
<name>A0A0K2T169_LEPSM</name>
<reference evidence="1" key="1">
    <citation type="submission" date="2014-05" db="EMBL/GenBank/DDBJ databases">
        <authorList>
            <person name="Chronopoulou M."/>
        </authorList>
    </citation>
    <scope>NUCLEOTIDE SEQUENCE</scope>
    <source>
        <tissue evidence="1">Whole organism</tissue>
    </source>
</reference>
<feature type="non-terminal residue" evidence="1">
    <location>
        <position position="1"/>
    </location>
</feature>
<organism evidence="1">
    <name type="scientific">Lepeophtheirus salmonis</name>
    <name type="common">Salmon louse</name>
    <name type="synonym">Caligus salmonis</name>
    <dbReference type="NCBI Taxonomy" id="72036"/>
    <lineage>
        <taxon>Eukaryota</taxon>
        <taxon>Metazoa</taxon>
        <taxon>Ecdysozoa</taxon>
        <taxon>Arthropoda</taxon>
        <taxon>Crustacea</taxon>
        <taxon>Multicrustacea</taxon>
        <taxon>Hexanauplia</taxon>
        <taxon>Copepoda</taxon>
        <taxon>Siphonostomatoida</taxon>
        <taxon>Caligidae</taxon>
        <taxon>Lepeophtheirus</taxon>
    </lineage>
</organism>
<protein>
    <submittedName>
        <fullName evidence="1">Uncharacterized protein</fullName>
    </submittedName>
</protein>
<proteinExistence type="predicted"/>
<dbReference type="AlphaFoldDB" id="A0A0K2T169"/>
<accession>A0A0K2T169</accession>
<evidence type="ECO:0000313" key="1">
    <source>
        <dbReference type="EMBL" id="CDW19773.1"/>
    </source>
</evidence>
<dbReference type="EMBL" id="HACA01002412">
    <property type="protein sequence ID" value="CDW19773.1"/>
    <property type="molecule type" value="Transcribed_RNA"/>
</dbReference>